<gene>
    <name evidence="1" type="ORF">SK069_05950</name>
</gene>
<comment type="caution">
    <text evidence="1">The sequence shown here is derived from an EMBL/GenBank/DDBJ whole genome shotgun (WGS) entry which is preliminary data.</text>
</comment>
<dbReference type="EMBL" id="JAXAVX010000002">
    <property type="protein sequence ID" value="MDX8151128.1"/>
    <property type="molecule type" value="Genomic_DNA"/>
</dbReference>
<dbReference type="Proteomes" id="UP001277761">
    <property type="component" value="Unassembled WGS sequence"/>
</dbReference>
<keyword evidence="2" id="KW-1185">Reference proteome</keyword>
<accession>A0ABU4VJR5</accession>
<reference evidence="1 2" key="1">
    <citation type="submission" date="2023-11" db="EMBL/GenBank/DDBJ databases">
        <authorList>
            <person name="Xu M."/>
            <person name="Jiang T."/>
        </authorList>
    </citation>
    <scope>NUCLEOTIDE SEQUENCE [LARGE SCALE GENOMIC DNA]</scope>
    <source>
        <strain evidence="1 2">SD</strain>
    </source>
</reference>
<dbReference type="RefSeq" id="WP_319953281.1">
    <property type="nucleotide sequence ID" value="NZ_JAXAVX010000002.1"/>
</dbReference>
<organism evidence="1 2">
    <name type="scientific">Patulibacter brassicae</name>
    <dbReference type="NCBI Taxonomy" id="1705717"/>
    <lineage>
        <taxon>Bacteria</taxon>
        <taxon>Bacillati</taxon>
        <taxon>Actinomycetota</taxon>
        <taxon>Thermoleophilia</taxon>
        <taxon>Solirubrobacterales</taxon>
        <taxon>Patulibacteraceae</taxon>
        <taxon>Patulibacter</taxon>
    </lineage>
</organism>
<proteinExistence type="predicted"/>
<evidence type="ECO:0000313" key="1">
    <source>
        <dbReference type="EMBL" id="MDX8151128.1"/>
    </source>
</evidence>
<protein>
    <submittedName>
        <fullName evidence="1">Uncharacterized protein</fullName>
    </submittedName>
</protein>
<sequence>MSTDAYKTAYLLLRCEPWTDPNLAGLSSDAMVIAAATGRQPTWTPSDMADLSRCYVTRMLAPQEWWPAMDSILPEFERVVAERYPEAPAQARERAHQVVAGLRERIESFAAALRQEEGRRADA</sequence>
<name>A0ABU4VJR5_9ACTN</name>
<evidence type="ECO:0000313" key="2">
    <source>
        <dbReference type="Proteomes" id="UP001277761"/>
    </source>
</evidence>